<accession>A0A8J3KT62</accession>
<evidence type="ECO:0000259" key="2">
    <source>
        <dbReference type="Pfam" id="PF14340"/>
    </source>
</evidence>
<reference evidence="3 4" key="1">
    <citation type="submission" date="2021-01" db="EMBL/GenBank/DDBJ databases">
        <title>Whole genome shotgun sequence of Catellatospora coxensis NBRC 107359.</title>
        <authorList>
            <person name="Komaki H."/>
            <person name="Tamura T."/>
        </authorList>
    </citation>
    <scope>NUCLEOTIDE SEQUENCE [LARGE SCALE GENOMIC DNA]</scope>
    <source>
        <strain evidence="3 4">NBRC 107359</strain>
    </source>
</reference>
<keyword evidence="1" id="KW-1133">Transmembrane helix</keyword>
<dbReference type="AlphaFoldDB" id="A0A8J3KT62"/>
<name>A0A8J3KT62_9ACTN</name>
<keyword evidence="1" id="KW-0472">Membrane</keyword>
<sequence>MTDPRGPRFAAAVTAVVMIAVLLTGSGWLALAQALVFALTAAQPRLGPYGLIHRTLLAPRLSPPAELEPLAPVRFAQAVGFVFAAVATLGYLLGSPLTGAIAASFALAAAFLNAAFGLCLGCELFLAYRRLVGRPLAARVPAS</sequence>
<evidence type="ECO:0000256" key="1">
    <source>
        <dbReference type="SAM" id="Phobius"/>
    </source>
</evidence>
<protein>
    <submittedName>
        <fullName evidence="3">Membrane protein</fullName>
    </submittedName>
</protein>
<feature type="domain" description="DUF4395" evidence="2">
    <location>
        <begin position="3"/>
        <end position="130"/>
    </location>
</feature>
<dbReference type="RefSeq" id="WP_203689730.1">
    <property type="nucleotide sequence ID" value="NZ_BAAALC010000040.1"/>
</dbReference>
<gene>
    <name evidence="3" type="ORF">Cco03nite_13040</name>
</gene>
<feature type="transmembrane region" description="Helical" evidence="1">
    <location>
        <begin position="105"/>
        <end position="128"/>
    </location>
</feature>
<comment type="caution">
    <text evidence="3">The sequence shown here is derived from an EMBL/GenBank/DDBJ whole genome shotgun (WGS) entry which is preliminary data.</text>
</comment>
<dbReference type="InterPro" id="IPR025508">
    <property type="entry name" value="DUF4395"/>
</dbReference>
<feature type="transmembrane region" description="Helical" evidence="1">
    <location>
        <begin position="75"/>
        <end position="93"/>
    </location>
</feature>
<evidence type="ECO:0000313" key="3">
    <source>
        <dbReference type="EMBL" id="GIG04604.1"/>
    </source>
</evidence>
<dbReference type="Pfam" id="PF14340">
    <property type="entry name" value="DUF4395"/>
    <property type="match status" value="1"/>
</dbReference>
<keyword evidence="1" id="KW-0812">Transmembrane</keyword>
<dbReference type="EMBL" id="BONI01000008">
    <property type="protein sequence ID" value="GIG04604.1"/>
    <property type="molecule type" value="Genomic_DNA"/>
</dbReference>
<keyword evidence="4" id="KW-1185">Reference proteome</keyword>
<organism evidence="3 4">
    <name type="scientific">Catellatospora coxensis</name>
    <dbReference type="NCBI Taxonomy" id="310354"/>
    <lineage>
        <taxon>Bacteria</taxon>
        <taxon>Bacillati</taxon>
        <taxon>Actinomycetota</taxon>
        <taxon>Actinomycetes</taxon>
        <taxon>Micromonosporales</taxon>
        <taxon>Micromonosporaceae</taxon>
        <taxon>Catellatospora</taxon>
    </lineage>
</organism>
<evidence type="ECO:0000313" key="4">
    <source>
        <dbReference type="Proteomes" id="UP000630887"/>
    </source>
</evidence>
<proteinExistence type="predicted"/>
<dbReference type="Proteomes" id="UP000630887">
    <property type="component" value="Unassembled WGS sequence"/>
</dbReference>